<gene>
    <name evidence="1" type="ORF">GALL_545890</name>
</gene>
<accession>A0A1J5NYN1</accession>
<dbReference type="AlphaFoldDB" id="A0A1J5NYN1"/>
<name>A0A1J5NYN1_9ZZZZ</name>
<sequence length="118" mass="12229">MFFGSIIPAMLMPGIIGISTEKAITSTPTSVSLRYWAALGVQKSIGAKSSQRPTKVLAHWANQAVRLDSDSAPNAAIARPLSRSLRTSAVARASRLASPRSSVTARTSGLAAAAPIPS</sequence>
<proteinExistence type="predicted"/>
<organism evidence="1">
    <name type="scientific">mine drainage metagenome</name>
    <dbReference type="NCBI Taxonomy" id="410659"/>
    <lineage>
        <taxon>unclassified sequences</taxon>
        <taxon>metagenomes</taxon>
        <taxon>ecological metagenomes</taxon>
    </lineage>
</organism>
<reference evidence="1" key="1">
    <citation type="submission" date="2016-10" db="EMBL/GenBank/DDBJ databases">
        <title>Sequence of Gallionella enrichment culture.</title>
        <authorList>
            <person name="Poehlein A."/>
            <person name="Muehling M."/>
            <person name="Daniel R."/>
        </authorList>
    </citation>
    <scope>NUCLEOTIDE SEQUENCE</scope>
</reference>
<evidence type="ECO:0000313" key="1">
    <source>
        <dbReference type="EMBL" id="OIQ63866.1"/>
    </source>
</evidence>
<dbReference type="EMBL" id="MLJW01008622">
    <property type="protein sequence ID" value="OIQ63866.1"/>
    <property type="molecule type" value="Genomic_DNA"/>
</dbReference>
<protein>
    <submittedName>
        <fullName evidence="1">Uncharacterized protein</fullName>
    </submittedName>
</protein>
<comment type="caution">
    <text evidence="1">The sequence shown here is derived from an EMBL/GenBank/DDBJ whole genome shotgun (WGS) entry which is preliminary data.</text>
</comment>